<evidence type="ECO:0000313" key="6">
    <source>
        <dbReference type="EMBL" id="OKH96491.1"/>
    </source>
</evidence>
<dbReference type="PANTHER" id="PTHR30532:SF24">
    <property type="entry name" value="FERRIC ENTEROBACTIN-BINDING PERIPLASMIC PROTEIN FEPB"/>
    <property type="match status" value="1"/>
</dbReference>
<dbReference type="PANTHER" id="PTHR30532">
    <property type="entry name" value="IRON III DICITRATE-BINDING PERIPLASMIC PROTEIN"/>
    <property type="match status" value="1"/>
</dbReference>
<dbReference type="RefSeq" id="WP_073784942.1">
    <property type="nucleotide sequence ID" value="NZ_CP108638.1"/>
</dbReference>
<proteinExistence type="inferred from homology"/>
<feature type="domain" description="Fe/B12 periplasmic-binding" evidence="5">
    <location>
        <begin position="82"/>
        <end position="363"/>
    </location>
</feature>
<organism evidence="6 7">
    <name type="scientific">Streptomyces uncialis</name>
    <dbReference type="NCBI Taxonomy" id="1048205"/>
    <lineage>
        <taxon>Bacteria</taxon>
        <taxon>Bacillati</taxon>
        <taxon>Actinomycetota</taxon>
        <taxon>Actinomycetes</taxon>
        <taxon>Kitasatosporales</taxon>
        <taxon>Streptomycetaceae</taxon>
        <taxon>Streptomyces</taxon>
    </lineage>
</organism>
<dbReference type="Gene3D" id="3.40.50.1980">
    <property type="entry name" value="Nitrogenase molybdenum iron protein domain"/>
    <property type="match status" value="2"/>
</dbReference>
<dbReference type="Pfam" id="PF01497">
    <property type="entry name" value="Peripla_BP_2"/>
    <property type="match status" value="1"/>
</dbReference>
<dbReference type="InterPro" id="IPR051313">
    <property type="entry name" value="Bact_iron-sidero_bind"/>
</dbReference>
<comment type="similarity">
    <text evidence="2">Belongs to the bacterial solute-binding protein 8 family.</text>
</comment>
<evidence type="ECO:0000256" key="2">
    <source>
        <dbReference type="ARBA" id="ARBA00008814"/>
    </source>
</evidence>
<dbReference type="InterPro" id="IPR002491">
    <property type="entry name" value="ABC_transptr_periplasmic_BD"/>
</dbReference>
<protein>
    <submittedName>
        <fullName evidence="6">Fe3+-hydroxamate ABC transporter substrate-binding protein</fullName>
    </submittedName>
</protein>
<evidence type="ECO:0000256" key="3">
    <source>
        <dbReference type="ARBA" id="ARBA00022448"/>
    </source>
</evidence>
<evidence type="ECO:0000259" key="5">
    <source>
        <dbReference type="PROSITE" id="PS50983"/>
    </source>
</evidence>
<sequence>MSLPTAVPTAAAPTRTPRRARVWTRAAGLAVAAALVLTGCGGGSSAEGSEGDGKAADKSAAAFPVSIKHAHGTTKITEKPKRVVAVSWMNQDIVTALGVLPVGVDKQWGGDKDGHTPWFRTAAEGLGGELPETLNYGDSGEMDFEQILSLDPDLIVGLYSGITDVDYKRLTEIAPTIPYLKRPYDGGTWQDMTRTIGKALGENTKAEQLVTKTETVLAGVAKENPQFKGKTFTYGTALTPGSTEAGLYVDYDPRVRLLNEMGFENTPSLDVINAGVKGTNFYGGVSLEKLDTVKADVFVGWAYDPKEVPYSLKDPLFKRWKPIAEKRYAFVETAELGMAVSAPTVLSIPWAMERYVPLLADAVAGKGRSDTQGS</sequence>
<comment type="subcellular location">
    <subcellularLocation>
        <location evidence="1">Cell envelope</location>
    </subcellularLocation>
</comment>
<gene>
    <name evidence="6" type="ORF">AB852_07975</name>
</gene>
<comment type="caution">
    <text evidence="6">The sequence shown here is derived from an EMBL/GenBank/DDBJ whole genome shotgun (WGS) entry which is preliminary data.</text>
</comment>
<accession>A0A1Q4VF94</accession>
<dbReference type="CDD" id="cd01146">
    <property type="entry name" value="FhuD"/>
    <property type="match status" value="1"/>
</dbReference>
<dbReference type="Proteomes" id="UP000186455">
    <property type="component" value="Unassembled WGS sequence"/>
</dbReference>
<dbReference type="GO" id="GO:1901678">
    <property type="term" value="P:iron coordination entity transport"/>
    <property type="evidence" value="ECO:0007669"/>
    <property type="project" value="UniProtKB-ARBA"/>
</dbReference>
<reference evidence="6 7" key="1">
    <citation type="submission" date="2015-06" db="EMBL/GenBank/DDBJ databases">
        <title>Cloning and characterization of the uncialamcin biosynthetic gene cluster.</title>
        <authorList>
            <person name="Yan X."/>
            <person name="Huang T."/>
            <person name="Ge H."/>
            <person name="Shen B."/>
        </authorList>
    </citation>
    <scope>NUCLEOTIDE SEQUENCE [LARGE SCALE GENOMIC DNA]</scope>
    <source>
        <strain evidence="6 7">DCA2648</strain>
    </source>
</reference>
<dbReference type="SUPFAM" id="SSF53807">
    <property type="entry name" value="Helical backbone' metal receptor"/>
    <property type="match status" value="1"/>
</dbReference>
<evidence type="ECO:0000256" key="4">
    <source>
        <dbReference type="ARBA" id="ARBA00022729"/>
    </source>
</evidence>
<keyword evidence="7" id="KW-1185">Reference proteome</keyword>
<evidence type="ECO:0000313" key="7">
    <source>
        <dbReference type="Proteomes" id="UP000186455"/>
    </source>
</evidence>
<dbReference type="EMBL" id="LFBV01000001">
    <property type="protein sequence ID" value="OKH96491.1"/>
    <property type="molecule type" value="Genomic_DNA"/>
</dbReference>
<keyword evidence="3" id="KW-0813">Transport</keyword>
<dbReference type="PROSITE" id="PS50983">
    <property type="entry name" value="FE_B12_PBP"/>
    <property type="match status" value="1"/>
</dbReference>
<name>A0A1Q4VF94_9ACTN</name>
<keyword evidence="4" id="KW-0732">Signal</keyword>
<dbReference type="GO" id="GO:0030288">
    <property type="term" value="C:outer membrane-bounded periplasmic space"/>
    <property type="evidence" value="ECO:0007669"/>
    <property type="project" value="TreeGrafter"/>
</dbReference>
<evidence type="ECO:0000256" key="1">
    <source>
        <dbReference type="ARBA" id="ARBA00004196"/>
    </source>
</evidence>
<dbReference type="AlphaFoldDB" id="A0A1Q4VF94"/>
<dbReference type="STRING" id="1048205.AB852_07975"/>